<dbReference type="EMBL" id="JAUSWJ010000001">
    <property type="protein sequence ID" value="MDQ0518136.1"/>
    <property type="molecule type" value="Genomic_DNA"/>
</dbReference>
<reference evidence="2 3" key="1">
    <citation type="submission" date="2023-07" db="EMBL/GenBank/DDBJ databases">
        <title>Genomic Encyclopedia of Type Strains, Phase IV (KMG-IV): sequencing the most valuable type-strain genomes for metagenomic binning, comparative biology and taxonomic classification.</title>
        <authorList>
            <person name="Goeker M."/>
        </authorList>
    </citation>
    <scope>NUCLEOTIDE SEQUENCE [LARGE SCALE GENOMIC DNA]</scope>
    <source>
        <strain evidence="2 3">B1-1</strain>
    </source>
</reference>
<protein>
    <recommendedName>
        <fullName evidence="4">HXXEE domain-containing protein</fullName>
    </recommendedName>
</protein>
<evidence type="ECO:0000313" key="3">
    <source>
        <dbReference type="Proteomes" id="UP001223743"/>
    </source>
</evidence>
<dbReference type="Proteomes" id="UP001223743">
    <property type="component" value="Unassembled WGS sequence"/>
</dbReference>
<dbReference type="Pfam" id="PF13787">
    <property type="entry name" value="HXXEE"/>
    <property type="match status" value="1"/>
</dbReference>
<feature type="transmembrane region" description="Helical" evidence="1">
    <location>
        <begin position="120"/>
        <end position="145"/>
    </location>
</feature>
<feature type="transmembrane region" description="Helical" evidence="1">
    <location>
        <begin position="62"/>
        <end position="82"/>
    </location>
</feature>
<dbReference type="InterPro" id="IPR025671">
    <property type="entry name" value="HXXEE"/>
</dbReference>
<dbReference type="RefSeq" id="WP_266283551.1">
    <property type="nucleotide sequence ID" value="NZ_JAPKNF010000003.1"/>
</dbReference>
<feature type="transmembrane region" description="Helical" evidence="1">
    <location>
        <begin position="94"/>
        <end position="114"/>
    </location>
</feature>
<evidence type="ECO:0000313" key="2">
    <source>
        <dbReference type="EMBL" id="MDQ0518136.1"/>
    </source>
</evidence>
<feature type="transmembrane region" description="Helical" evidence="1">
    <location>
        <begin position="6"/>
        <end position="24"/>
    </location>
</feature>
<name>A0ABU0MAY4_9HYPH</name>
<keyword evidence="3" id="KW-1185">Reference proteome</keyword>
<evidence type="ECO:0008006" key="4">
    <source>
        <dbReference type="Google" id="ProtNLM"/>
    </source>
</evidence>
<keyword evidence="1" id="KW-0472">Membrane</keyword>
<organism evidence="2 3">
    <name type="scientific">Kaistia geumhonensis</name>
    <dbReference type="NCBI Taxonomy" id="410839"/>
    <lineage>
        <taxon>Bacteria</taxon>
        <taxon>Pseudomonadati</taxon>
        <taxon>Pseudomonadota</taxon>
        <taxon>Alphaproteobacteria</taxon>
        <taxon>Hyphomicrobiales</taxon>
        <taxon>Kaistiaceae</taxon>
        <taxon>Kaistia</taxon>
    </lineage>
</organism>
<gene>
    <name evidence="2" type="ORF">QO015_003749</name>
</gene>
<feature type="transmembrane region" description="Helical" evidence="1">
    <location>
        <begin position="36"/>
        <end position="56"/>
    </location>
</feature>
<comment type="caution">
    <text evidence="2">The sequence shown here is derived from an EMBL/GenBank/DDBJ whole genome shotgun (WGS) entry which is preliminary data.</text>
</comment>
<evidence type="ECO:0000256" key="1">
    <source>
        <dbReference type="SAM" id="Phobius"/>
    </source>
</evidence>
<keyword evidence="1" id="KW-1133">Transmembrane helix</keyword>
<proteinExistence type="predicted"/>
<accession>A0ABU0MAY4</accession>
<keyword evidence="1" id="KW-0812">Transmembrane</keyword>
<sequence length="156" mass="17160">MTLTVWAWLALGAYTIHICEEYFFNWRDWARAVIRLPVTWADFGVVNGAVIVLGIVQAELAGSLTLIPLIYSALLLINATFFHVGPFLKTRGRFSPGLISAVILFYPIAIGTYREATLQGALGLGTLLGSIVGGALLMAMPIAFLKLRDRPYFRQS</sequence>